<feature type="domain" description="PDZ" evidence="4">
    <location>
        <begin position="926"/>
        <end position="1016"/>
    </location>
</feature>
<feature type="region of interest" description="Disordered" evidence="2">
    <location>
        <begin position="379"/>
        <end position="400"/>
    </location>
</feature>
<dbReference type="Gene3D" id="3.50.30.30">
    <property type="match status" value="1"/>
</dbReference>
<dbReference type="SUPFAM" id="SSF53187">
    <property type="entry name" value="Zn-dependent exopeptidases"/>
    <property type="match status" value="1"/>
</dbReference>
<name>A0A1P8WHB1_9PLAN</name>
<reference evidence="5 6" key="1">
    <citation type="journal article" date="2016" name="Front. Microbiol.">
        <title>Fuerstia marisgermanicae gen. nov., sp. nov., an Unusual Member of the Phylum Planctomycetes from the German Wadden Sea.</title>
        <authorList>
            <person name="Kohn T."/>
            <person name="Heuer A."/>
            <person name="Jogler M."/>
            <person name="Vollmers J."/>
            <person name="Boedeker C."/>
            <person name="Bunk B."/>
            <person name="Rast P."/>
            <person name="Borchert D."/>
            <person name="Glockner I."/>
            <person name="Freese H.M."/>
            <person name="Klenk H.P."/>
            <person name="Overmann J."/>
            <person name="Kaster A.K."/>
            <person name="Rohde M."/>
            <person name="Wiegand S."/>
            <person name="Jogler C."/>
        </authorList>
    </citation>
    <scope>NUCLEOTIDE SEQUENCE [LARGE SCALE GENOMIC DNA]</scope>
    <source>
        <strain evidence="5 6">NH11</strain>
    </source>
</reference>
<dbReference type="EMBL" id="CP017641">
    <property type="protein sequence ID" value="APZ93449.1"/>
    <property type="molecule type" value="Genomic_DNA"/>
</dbReference>
<accession>A0A1P8WHB1</accession>
<feature type="chain" id="PRO_5012071762" evidence="3">
    <location>
        <begin position="24"/>
        <end position="1029"/>
    </location>
</feature>
<feature type="compositionally biased region" description="Basic and acidic residues" evidence="2">
    <location>
        <begin position="774"/>
        <end position="784"/>
    </location>
</feature>
<evidence type="ECO:0000256" key="2">
    <source>
        <dbReference type="SAM" id="MobiDB-lite"/>
    </source>
</evidence>
<evidence type="ECO:0000259" key="4">
    <source>
        <dbReference type="PROSITE" id="PS50106"/>
    </source>
</evidence>
<gene>
    <name evidence="5" type="primary">ywaD_2</name>
    <name evidence="5" type="ORF">Fuma_03067</name>
</gene>
<sequence precursor="true">MNFRSAIKSVVLCFVCSSLLPFAVAQEQDDITATDPAAAAKQEGQLLRRTRQLTYEGRRAGEGYFSADGRQMVFQSERYDGNPFFQIYLLNRDTGDTELISPGHGKTTCAWIHPDGEKVLYASTQDDPDAKQEQADEIARRESGKERRYSWDYDAFYDIYEYDLKTKEYKNLTDAKGYDAEGSWSPDGKLIAFASNRSAYQEKLTDKQQKMFEQDPAWASEIYLMNSDGSNVRRLTKTPGYDGGPFFSPDGKHICWRRFSENGATAEIMTMDVTGENQKQLTHLETMSWAPYYHPSGDYLIFTTNKHGFANFELYIVDREGQKEPVRVTYTAGFDGLPVFTPDGTQLSWTTNRTTNNQSQIFIAEWDHKQALKLLGLESKSETEQPQMASKSAAGRAPGARQDFAPADAVRHVEYLCRPQLQGRLTGTKGEKLATNYVALYLETLGLEPAGDDGSWFQEFEFTSGVSAGDNNKLQAGETSYELHKDWRPLVFSKTGDFEAADVVFAGYGIQAPAGDGFEEYDSFVHLDVKDKWVVCFRFMPEDINAERRQYLNSFSSLRFKAMKARDMGARGLIVMSGPTSGVKNQLVPMQFDGSLAGTSLAVLSVSDEVATAWFKDAGKDLAAIQKKMDNGEPAMGFPLKSLKLSASIDIQQEKKTGRNVLGRLQVQDVPAHEIVVVGAHIDHLGAGPNTNSLARGDEASNIHFGADDNASGVAAMLQMAEAMASAKDAGKLEGTRDVIFAAWSGEELGLLGSSHYVKELETMFSQHAAALTPEEKQADKADAPADESTEETDKEKTDAESGPNTGGLHLYIAACLNMDMVGRMQEKLVLQGIGSSGDWQQIVEKANVPLGLPVTLQNDSYIPTDASVFFLHGVPILSAFTGSHGEYHTPRDTPEKLNYEGISKIARFMNLVCRDLINRRKSPNYVMQTKPEDGQRRANLRAYLGTIPDYAESDVTGVMLSGVAKGGPADKAGVKGGDAIIKLAGKAIENIYDYTYAIEALKIGQEVEIVVKRDGKDVTMKVTPGSRD</sequence>
<dbReference type="STRING" id="1891926.Fuma_03067"/>
<evidence type="ECO:0000313" key="5">
    <source>
        <dbReference type="EMBL" id="APZ93449.1"/>
    </source>
</evidence>
<dbReference type="InterPro" id="IPR007484">
    <property type="entry name" value="Peptidase_M28"/>
</dbReference>
<dbReference type="Pfam" id="PF13180">
    <property type="entry name" value="PDZ_2"/>
    <property type="match status" value="1"/>
</dbReference>
<dbReference type="GO" id="GO:0004177">
    <property type="term" value="F:aminopeptidase activity"/>
    <property type="evidence" value="ECO:0007669"/>
    <property type="project" value="UniProtKB-KW"/>
</dbReference>
<dbReference type="InterPro" id="IPR011659">
    <property type="entry name" value="WD40"/>
</dbReference>
<evidence type="ECO:0000256" key="3">
    <source>
        <dbReference type="SAM" id="SignalP"/>
    </source>
</evidence>
<proteinExistence type="inferred from homology"/>
<feature type="signal peptide" evidence="3">
    <location>
        <begin position="1"/>
        <end position="23"/>
    </location>
</feature>
<evidence type="ECO:0000313" key="6">
    <source>
        <dbReference type="Proteomes" id="UP000187735"/>
    </source>
</evidence>
<dbReference type="PANTHER" id="PTHR36842:SF1">
    <property type="entry name" value="PROTEIN TOLB"/>
    <property type="match status" value="1"/>
</dbReference>
<keyword evidence="5" id="KW-0031">Aminopeptidase</keyword>
<dbReference type="InterPro" id="IPR001478">
    <property type="entry name" value="PDZ"/>
</dbReference>
<dbReference type="Gene3D" id="2.30.42.10">
    <property type="match status" value="1"/>
</dbReference>
<dbReference type="SUPFAM" id="SSF50156">
    <property type="entry name" value="PDZ domain-like"/>
    <property type="match status" value="1"/>
</dbReference>
<organism evidence="5 6">
    <name type="scientific">Fuerstiella marisgermanici</name>
    <dbReference type="NCBI Taxonomy" id="1891926"/>
    <lineage>
        <taxon>Bacteria</taxon>
        <taxon>Pseudomonadati</taxon>
        <taxon>Planctomycetota</taxon>
        <taxon>Planctomycetia</taxon>
        <taxon>Planctomycetales</taxon>
        <taxon>Planctomycetaceae</taxon>
        <taxon>Fuerstiella</taxon>
    </lineage>
</organism>
<dbReference type="SUPFAM" id="SSF82171">
    <property type="entry name" value="DPP6 N-terminal domain-like"/>
    <property type="match status" value="1"/>
</dbReference>
<dbReference type="KEGG" id="fmr:Fuma_03067"/>
<evidence type="ECO:0000256" key="1">
    <source>
        <dbReference type="ARBA" id="ARBA00009820"/>
    </source>
</evidence>
<keyword evidence="5" id="KW-0378">Hydrolase</keyword>
<dbReference type="EC" id="3.4.11.6" evidence="5"/>
<keyword evidence="3" id="KW-0732">Signal</keyword>
<dbReference type="Gene3D" id="3.40.630.10">
    <property type="entry name" value="Zn peptidases"/>
    <property type="match status" value="1"/>
</dbReference>
<dbReference type="Proteomes" id="UP000187735">
    <property type="component" value="Chromosome"/>
</dbReference>
<dbReference type="Gene3D" id="2.120.10.30">
    <property type="entry name" value="TolB, C-terminal domain"/>
    <property type="match status" value="3"/>
</dbReference>
<dbReference type="OrthoDB" id="108903at2"/>
<dbReference type="Pfam" id="PF07676">
    <property type="entry name" value="PD40"/>
    <property type="match status" value="4"/>
</dbReference>
<protein>
    <submittedName>
        <fullName evidence="5">Arginyl aminopeptidase</fullName>
        <ecNumber evidence="5">3.4.11.6</ecNumber>
    </submittedName>
</protein>
<dbReference type="InterPro" id="IPR011042">
    <property type="entry name" value="6-blade_b-propeller_TolB-like"/>
</dbReference>
<dbReference type="PANTHER" id="PTHR36842">
    <property type="entry name" value="PROTEIN TOLB HOMOLOG"/>
    <property type="match status" value="1"/>
</dbReference>
<dbReference type="SMART" id="SM00228">
    <property type="entry name" value="PDZ"/>
    <property type="match status" value="1"/>
</dbReference>
<dbReference type="Pfam" id="PF04389">
    <property type="entry name" value="Peptidase_M28"/>
    <property type="match status" value="1"/>
</dbReference>
<dbReference type="Gene3D" id="2.120.10.60">
    <property type="entry name" value="Tricorn protease N-terminal domain"/>
    <property type="match status" value="1"/>
</dbReference>
<keyword evidence="5" id="KW-0645">Protease</keyword>
<dbReference type="RefSeq" id="WP_077024910.1">
    <property type="nucleotide sequence ID" value="NZ_CP017641.1"/>
</dbReference>
<dbReference type="InterPro" id="IPR036034">
    <property type="entry name" value="PDZ_sf"/>
</dbReference>
<keyword evidence="6" id="KW-1185">Reference proteome</keyword>
<dbReference type="AlphaFoldDB" id="A0A1P8WHB1"/>
<dbReference type="PROSITE" id="PS50106">
    <property type="entry name" value="PDZ"/>
    <property type="match status" value="1"/>
</dbReference>
<feature type="region of interest" description="Disordered" evidence="2">
    <location>
        <begin position="773"/>
        <end position="804"/>
    </location>
</feature>
<comment type="similarity">
    <text evidence="1">Belongs to the TolB family.</text>
</comment>